<dbReference type="InterPro" id="IPR000905">
    <property type="entry name" value="Gcp-like_dom"/>
</dbReference>
<organism evidence="2 3">
    <name type="scientific">Thermus filiformis</name>
    <dbReference type="NCBI Taxonomy" id="276"/>
    <lineage>
        <taxon>Bacteria</taxon>
        <taxon>Thermotogati</taxon>
        <taxon>Deinococcota</taxon>
        <taxon>Deinococci</taxon>
        <taxon>Thermales</taxon>
        <taxon>Thermaceae</taxon>
        <taxon>Thermus</taxon>
    </lineage>
</organism>
<accession>A0A0A2WR87</accession>
<dbReference type="NCBIfam" id="TIGR03725">
    <property type="entry name" value="T6A_YeaZ"/>
    <property type="match status" value="1"/>
</dbReference>
<dbReference type="Pfam" id="PF00814">
    <property type="entry name" value="TsaD"/>
    <property type="match status" value="1"/>
</dbReference>
<protein>
    <recommendedName>
        <fullName evidence="1">Gcp-like domain-containing protein</fullName>
    </recommendedName>
</protein>
<dbReference type="InterPro" id="IPR022496">
    <property type="entry name" value="T6A_TsaB"/>
</dbReference>
<dbReference type="EMBL" id="JPSL02000040">
    <property type="protein sequence ID" value="KGQ22333.2"/>
    <property type="molecule type" value="Genomic_DNA"/>
</dbReference>
<evidence type="ECO:0000313" key="3">
    <source>
        <dbReference type="Proteomes" id="UP000030364"/>
    </source>
</evidence>
<proteinExistence type="predicted"/>
<gene>
    <name evidence="2" type="ORF">THFILI_09570</name>
</gene>
<evidence type="ECO:0000313" key="2">
    <source>
        <dbReference type="EMBL" id="KGQ22333.2"/>
    </source>
</evidence>
<dbReference type="Proteomes" id="UP000030364">
    <property type="component" value="Unassembled WGS sequence"/>
</dbReference>
<keyword evidence="3" id="KW-1185">Reference proteome</keyword>
<name>A0A0A2WR87_THEFI</name>
<dbReference type="SUPFAM" id="SSF53067">
    <property type="entry name" value="Actin-like ATPase domain"/>
    <property type="match status" value="1"/>
</dbReference>
<dbReference type="Gene3D" id="3.30.420.40">
    <property type="match status" value="2"/>
</dbReference>
<evidence type="ECO:0000259" key="1">
    <source>
        <dbReference type="Pfam" id="PF00814"/>
    </source>
</evidence>
<feature type="domain" description="Gcp-like" evidence="1">
    <location>
        <begin position="30"/>
        <end position="134"/>
    </location>
</feature>
<dbReference type="AlphaFoldDB" id="A0A0A2WR87"/>
<reference evidence="2 3" key="1">
    <citation type="journal article" date="2015" name="Genome Announc.">
        <title>Draft Genome Sequence of the Thermophile Thermus filiformis ATCC 43280, Producer of Carotenoid-(Di)glucoside-Branched Fatty Acid (Di)esters and Source of Hyperthermostable Enzymes of Biotechnological Interest.</title>
        <authorList>
            <person name="Mandelli F."/>
            <person name="Oliveira Ramires B."/>
            <person name="Couger M.B."/>
            <person name="Paixao D.A."/>
            <person name="Camilo C.M."/>
            <person name="Polikarpov I."/>
            <person name="Prade R."/>
            <person name="Riano-Pachon D.M."/>
            <person name="Squina F.M."/>
        </authorList>
    </citation>
    <scope>NUCLEOTIDE SEQUENCE [LARGE SCALE GENOMIC DNA]</scope>
    <source>
        <strain evidence="2 3">ATCC 43280</strain>
    </source>
</reference>
<sequence>MWVLGMDTATAHLALGLWNGERGVERVLKVDRRHEEKLFPALKDLLAEAGVDKREVRLLAVGLGPGSYTGLRMAIAAGEGMGLGLSAQVVGVSSLLAAAWPHLGPEPLTVAFRLRNGLFYAATYQRLGKEVRVLMLERKVEALPPGPHLLDPPPSGLALAQLGLERGGPVEPVYL</sequence>
<dbReference type="GO" id="GO:0002949">
    <property type="term" value="P:tRNA threonylcarbamoyladenosine modification"/>
    <property type="evidence" value="ECO:0007669"/>
    <property type="project" value="InterPro"/>
</dbReference>
<comment type="caution">
    <text evidence="2">The sequence shown here is derived from an EMBL/GenBank/DDBJ whole genome shotgun (WGS) entry which is preliminary data.</text>
</comment>
<dbReference type="InterPro" id="IPR043129">
    <property type="entry name" value="ATPase_NBD"/>
</dbReference>
<dbReference type="STRING" id="276.THFILI_09570"/>
<dbReference type="RefSeq" id="WP_038063007.1">
    <property type="nucleotide sequence ID" value="NZ_JPSL02000040.1"/>
</dbReference>